<dbReference type="AlphaFoldDB" id="A0A1Y2K1V4"/>
<keyword evidence="2" id="KW-1185">Reference proteome</keyword>
<dbReference type="RefSeq" id="WP_085444494.1">
    <property type="nucleotide sequence ID" value="NZ_LVJN01000020.1"/>
</dbReference>
<accession>A0A1Y2K1V4</accession>
<protein>
    <submittedName>
        <fullName evidence="1">Uncharacterized protein</fullName>
    </submittedName>
</protein>
<dbReference type="EMBL" id="LVJN01000020">
    <property type="protein sequence ID" value="OSM01998.1"/>
    <property type="molecule type" value="Genomic_DNA"/>
</dbReference>
<name>A0A1Y2K1V4_9PROT</name>
<proteinExistence type="predicted"/>
<comment type="caution">
    <text evidence="1">The sequence shown here is derived from an EMBL/GenBank/DDBJ whole genome shotgun (WGS) entry which is preliminary data.</text>
</comment>
<sequence>MESLRYDQQELREAQQRFFQCYPDIVSDPTLLRQAGARVLSEYRDDPQASAWEVCTRAGDFVRGDVIALAVATPWARLRAEAERLWELWTLSWSPLDPLQA</sequence>
<evidence type="ECO:0000313" key="1">
    <source>
        <dbReference type="EMBL" id="OSM01998.1"/>
    </source>
</evidence>
<gene>
    <name evidence="1" type="ORF">MAIT1_02071</name>
</gene>
<organism evidence="1 2">
    <name type="scientific">Magnetofaba australis IT-1</name>
    <dbReference type="NCBI Taxonomy" id="1434232"/>
    <lineage>
        <taxon>Bacteria</taxon>
        <taxon>Pseudomonadati</taxon>
        <taxon>Pseudomonadota</taxon>
        <taxon>Magnetococcia</taxon>
        <taxon>Magnetococcales</taxon>
        <taxon>Magnetococcaceae</taxon>
        <taxon>Magnetofaba</taxon>
    </lineage>
</organism>
<evidence type="ECO:0000313" key="2">
    <source>
        <dbReference type="Proteomes" id="UP000194003"/>
    </source>
</evidence>
<reference evidence="1 2" key="1">
    <citation type="journal article" date="2016" name="BMC Genomics">
        <title>Combined genomic and structural analyses of a cultured magnetotactic bacterium reveals its niche adaptation to a dynamic environment.</title>
        <authorList>
            <person name="Araujo A.C."/>
            <person name="Morillo V."/>
            <person name="Cypriano J."/>
            <person name="Teixeira L.C."/>
            <person name="Leao P."/>
            <person name="Lyra S."/>
            <person name="Almeida L.G."/>
            <person name="Bazylinski D.A."/>
            <person name="Vasconcellos A.T."/>
            <person name="Abreu F."/>
            <person name="Lins U."/>
        </authorList>
    </citation>
    <scope>NUCLEOTIDE SEQUENCE [LARGE SCALE GENOMIC DNA]</scope>
    <source>
        <strain evidence="1 2">IT-1</strain>
    </source>
</reference>
<dbReference type="Proteomes" id="UP000194003">
    <property type="component" value="Unassembled WGS sequence"/>
</dbReference>